<evidence type="ECO:0000256" key="2">
    <source>
        <dbReference type="ARBA" id="ARBA00022777"/>
    </source>
</evidence>
<dbReference type="Pfam" id="PF00294">
    <property type="entry name" value="PfkB"/>
    <property type="match status" value="1"/>
</dbReference>
<keyword evidence="5" id="KW-1185">Reference proteome</keyword>
<dbReference type="EMBL" id="BOOO01000031">
    <property type="protein sequence ID" value="GII31991.1"/>
    <property type="molecule type" value="Genomic_DNA"/>
</dbReference>
<reference evidence="4 5" key="1">
    <citation type="submission" date="2021-01" db="EMBL/GenBank/DDBJ databases">
        <title>Whole genome shotgun sequence of Planotetraspora mira NBRC 15435.</title>
        <authorList>
            <person name="Komaki H."/>
            <person name="Tamura T."/>
        </authorList>
    </citation>
    <scope>NUCLEOTIDE SEQUENCE [LARGE SCALE GENOMIC DNA]</scope>
    <source>
        <strain evidence="4 5">NBRC 15435</strain>
    </source>
</reference>
<organism evidence="4 5">
    <name type="scientific">Planotetraspora mira</name>
    <dbReference type="NCBI Taxonomy" id="58121"/>
    <lineage>
        <taxon>Bacteria</taxon>
        <taxon>Bacillati</taxon>
        <taxon>Actinomycetota</taxon>
        <taxon>Actinomycetes</taxon>
        <taxon>Streptosporangiales</taxon>
        <taxon>Streptosporangiaceae</taxon>
        <taxon>Planotetraspora</taxon>
    </lineage>
</organism>
<dbReference type="Gene3D" id="3.40.1190.20">
    <property type="match status" value="1"/>
</dbReference>
<evidence type="ECO:0000259" key="3">
    <source>
        <dbReference type="Pfam" id="PF00294"/>
    </source>
</evidence>
<dbReference type="InterPro" id="IPR011611">
    <property type="entry name" value="PfkB_dom"/>
</dbReference>
<name>A0A8J3TTA8_9ACTN</name>
<dbReference type="GO" id="GO:0006796">
    <property type="term" value="P:phosphate-containing compound metabolic process"/>
    <property type="evidence" value="ECO:0007669"/>
    <property type="project" value="UniProtKB-ARBA"/>
</dbReference>
<dbReference type="InterPro" id="IPR002139">
    <property type="entry name" value="Ribo/fructo_kinase"/>
</dbReference>
<evidence type="ECO:0000313" key="5">
    <source>
        <dbReference type="Proteomes" id="UP000650628"/>
    </source>
</evidence>
<sequence length="200" mass="19859">MPLASHSARVAPAIALQLEIPTPVTCHAAKAGAAAGLTVVLDPAPAQTLPEDVWQHVDVVTPNESEAGALTGVAVTDLESAARAASWFLDRGVAHALITLGSGGALSVTAERTRHYPAYPVTPVDITAAGDAFTGFFGAALAAGLDDGTAIQHGMAAGALATTVAGASPSLPDRAAVETLISADPIVLNARPRGGSSDGS</sequence>
<dbReference type="Proteomes" id="UP000650628">
    <property type="component" value="Unassembled WGS sequence"/>
</dbReference>
<dbReference type="RefSeq" id="WP_239114228.1">
    <property type="nucleotide sequence ID" value="NZ_BOOO01000031.1"/>
</dbReference>
<keyword evidence="2" id="KW-0418">Kinase</keyword>
<dbReference type="PANTHER" id="PTHR10584:SF166">
    <property type="entry name" value="RIBOKINASE"/>
    <property type="match status" value="1"/>
</dbReference>
<evidence type="ECO:0000256" key="1">
    <source>
        <dbReference type="ARBA" id="ARBA00022679"/>
    </source>
</evidence>
<dbReference type="PANTHER" id="PTHR10584">
    <property type="entry name" value="SUGAR KINASE"/>
    <property type="match status" value="1"/>
</dbReference>
<dbReference type="InterPro" id="IPR029056">
    <property type="entry name" value="Ribokinase-like"/>
</dbReference>
<feature type="domain" description="Carbohydrate kinase PfkB" evidence="3">
    <location>
        <begin position="15"/>
        <end position="173"/>
    </location>
</feature>
<dbReference type="GO" id="GO:0005829">
    <property type="term" value="C:cytosol"/>
    <property type="evidence" value="ECO:0007669"/>
    <property type="project" value="TreeGrafter"/>
</dbReference>
<keyword evidence="1" id="KW-0808">Transferase</keyword>
<evidence type="ECO:0000313" key="4">
    <source>
        <dbReference type="EMBL" id="GII31991.1"/>
    </source>
</evidence>
<proteinExistence type="predicted"/>
<protein>
    <recommendedName>
        <fullName evidence="3">Carbohydrate kinase PfkB domain-containing protein</fullName>
    </recommendedName>
</protein>
<comment type="caution">
    <text evidence="4">The sequence shown here is derived from an EMBL/GenBank/DDBJ whole genome shotgun (WGS) entry which is preliminary data.</text>
</comment>
<dbReference type="AlphaFoldDB" id="A0A8J3TTA8"/>
<dbReference type="SUPFAM" id="SSF53613">
    <property type="entry name" value="Ribokinase-like"/>
    <property type="match status" value="1"/>
</dbReference>
<gene>
    <name evidence="4" type="ORF">Pmi06nite_54330</name>
</gene>
<dbReference type="GO" id="GO:0016301">
    <property type="term" value="F:kinase activity"/>
    <property type="evidence" value="ECO:0007669"/>
    <property type="project" value="UniProtKB-KW"/>
</dbReference>
<dbReference type="PRINTS" id="PR00990">
    <property type="entry name" value="RIBOKINASE"/>
</dbReference>
<accession>A0A8J3TTA8</accession>